<evidence type="ECO:0000313" key="2">
    <source>
        <dbReference type="EMBL" id="KAK1660878.1"/>
    </source>
</evidence>
<accession>A0AAD8WHZ2</accession>
<evidence type="ECO:0008006" key="4">
    <source>
        <dbReference type="Google" id="ProtNLM"/>
    </source>
</evidence>
<organism evidence="2 3">
    <name type="scientific">Lolium multiflorum</name>
    <name type="common">Italian ryegrass</name>
    <name type="synonym">Lolium perenne subsp. multiflorum</name>
    <dbReference type="NCBI Taxonomy" id="4521"/>
    <lineage>
        <taxon>Eukaryota</taxon>
        <taxon>Viridiplantae</taxon>
        <taxon>Streptophyta</taxon>
        <taxon>Embryophyta</taxon>
        <taxon>Tracheophyta</taxon>
        <taxon>Spermatophyta</taxon>
        <taxon>Magnoliopsida</taxon>
        <taxon>Liliopsida</taxon>
        <taxon>Poales</taxon>
        <taxon>Poaceae</taxon>
        <taxon>BOP clade</taxon>
        <taxon>Pooideae</taxon>
        <taxon>Poodae</taxon>
        <taxon>Poeae</taxon>
        <taxon>Poeae Chloroplast Group 2 (Poeae type)</taxon>
        <taxon>Loliodinae</taxon>
        <taxon>Loliinae</taxon>
        <taxon>Lolium</taxon>
    </lineage>
</organism>
<evidence type="ECO:0000256" key="1">
    <source>
        <dbReference type="SAM" id="MobiDB-lite"/>
    </source>
</evidence>
<name>A0AAD8WHZ2_LOLMU</name>
<dbReference type="EMBL" id="JAUUTY010000003">
    <property type="protein sequence ID" value="KAK1660878.1"/>
    <property type="molecule type" value="Genomic_DNA"/>
</dbReference>
<feature type="compositionally biased region" description="Low complexity" evidence="1">
    <location>
        <begin position="47"/>
        <end position="62"/>
    </location>
</feature>
<feature type="compositionally biased region" description="Pro residues" evidence="1">
    <location>
        <begin position="19"/>
        <end position="35"/>
    </location>
</feature>
<dbReference type="PANTHER" id="PTHR47482">
    <property type="entry name" value="OS11G0632001 PROTEIN"/>
    <property type="match status" value="1"/>
</dbReference>
<sequence>MEDQAPPPSLRPAGRRRPQPPAQAPATAPAPPPLQRPRCIPKRRRPCSACAVSPSAAAARPVLADGAGEGDRDGQGSAAAARRQPLLRSRRRSLAGALPELGGRGLPSFNFFSHLEYNGGLIEESMRKYCEDKKRVMFEPEVGMEFSSTEEAFQYYNMYSWVIGFSIRLGDNYTTKSKQRQCRNTFASDR</sequence>
<dbReference type="Proteomes" id="UP001231189">
    <property type="component" value="Unassembled WGS sequence"/>
</dbReference>
<proteinExistence type="predicted"/>
<keyword evidence="3" id="KW-1185">Reference proteome</keyword>
<gene>
    <name evidence="2" type="ORF">QYE76_049037</name>
</gene>
<feature type="region of interest" description="Disordered" evidence="1">
    <location>
        <begin position="1"/>
        <end position="83"/>
    </location>
</feature>
<evidence type="ECO:0000313" key="3">
    <source>
        <dbReference type="Proteomes" id="UP001231189"/>
    </source>
</evidence>
<protein>
    <recommendedName>
        <fullName evidence="4">Protein FAR1-RELATED SEQUENCE</fullName>
    </recommendedName>
</protein>
<dbReference type="AlphaFoldDB" id="A0AAD8WHZ2"/>
<comment type="caution">
    <text evidence="2">The sequence shown here is derived from an EMBL/GenBank/DDBJ whole genome shotgun (WGS) entry which is preliminary data.</text>
</comment>
<feature type="compositionally biased region" description="Pro residues" evidence="1">
    <location>
        <begin position="1"/>
        <end position="10"/>
    </location>
</feature>
<dbReference type="PANTHER" id="PTHR47482:SF5">
    <property type="entry name" value="FAR1 DOMAIN-CONTAINING PROTEIN"/>
    <property type="match status" value="1"/>
</dbReference>
<reference evidence="2" key="1">
    <citation type="submission" date="2023-07" db="EMBL/GenBank/DDBJ databases">
        <title>A chromosome-level genome assembly of Lolium multiflorum.</title>
        <authorList>
            <person name="Chen Y."/>
            <person name="Copetti D."/>
            <person name="Kolliker R."/>
            <person name="Studer B."/>
        </authorList>
    </citation>
    <scope>NUCLEOTIDE SEQUENCE</scope>
    <source>
        <strain evidence="2">02402/16</strain>
        <tissue evidence="2">Leaf</tissue>
    </source>
</reference>